<dbReference type="PANTHER" id="PTHR46411:SF1">
    <property type="entry name" value="FAMILY ATPASE, PUTATIVE (AFU_ORTHOLOGUE AFUA_7G05752)-RELATED"/>
    <property type="match status" value="1"/>
</dbReference>
<dbReference type="Pfam" id="PF00004">
    <property type="entry name" value="AAA"/>
    <property type="match status" value="1"/>
</dbReference>
<dbReference type="InterPro" id="IPR027417">
    <property type="entry name" value="P-loop_NTPase"/>
</dbReference>
<dbReference type="InterPro" id="IPR003959">
    <property type="entry name" value="ATPase_AAA_core"/>
</dbReference>
<dbReference type="Proteomes" id="UP000800200">
    <property type="component" value="Unassembled WGS sequence"/>
</dbReference>
<proteinExistence type="predicted"/>
<feature type="region of interest" description="Disordered" evidence="1">
    <location>
        <begin position="1"/>
        <end position="31"/>
    </location>
</feature>
<accession>A0A6A6DAK3</accession>
<organism evidence="3 4">
    <name type="scientific">Zopfia rhizophila CBS 207.26</name>
    <dbReference type="NCBI Taxonomy" id="1314779"/>
    <lineage>
        <taxon>Eukaryota</taxon>
        <taxon>Fungi</taxon>
        <taxon>Dikarya</taxon>
        <taxon>Ascomycota</taxon>
        <taxon>Pezizomycotina</taxon>
        <taxon>Dothideomycetes</taxon>
        <taxon>Dothideomycetes incertae sedis</taxon>
        <taxon>Zopfiaceae</taxon>
        <taxon>Zopfia</taxon>
    </lineage>
</organism>
<dbReference type="PANTHER" id="PTHR46411">
    <property type="entry name" value="FAMILY ATPASE, PUTATIVE-RELATED"/>
    <property type="match status" value="1"/>
</dbReference>
<dbReference type="SMART" id="SM00382">
    <property type="entry name" value="AAA"/>
    <property type="match status" value="1"/>
</dbReference>
<sequence length="684" mass="77616">MIVAAKALPEPVSAPEVPEDPAKDDLKPEEAKARASNLAYKEVDEVWDEKAYKYKIAEPVATGEVNELEQYVFVVRVRVDKTTKDTTSYIDIKSEFLRDILREILRDVRGVSLAEDMPTVEPILLFNFLPELESYQSSASNNSENTLRLKHLGLLVDFIKTSHQSTAKRLVFLLRRREITYDLLPALFKPNSEIYTTCRGTSVSRCFKYNYGEEKTELNGSKFFCIDGRYIDFDGKMLGEANIRCSIPKFRGTKQIDLLQAYPLQFHPQSEETRNELIKLGRAFCSLRGVHHVQYAGRAFQVKEKGEIASQHVKSRIMVDAAFFQQMKPNYPAPRIHKSKPGVIDIFSFGSLDPDRNDSRVKYVDMDPDRIEDHEFLVCSPTVLGFSLDDKLFLEFAVANISNIKWNSSSFDHLRIPDDKKRAVRALSESYLHRRSEHALDFVDGKGRGRVLLLQYVIGSRLVIVLLTCSISGPPGVGKTLTAEAISECLKMPLYVLPAGQLGIDAVEVEKILSNTFKLANHWEAILLLDEADVFVEQRTTENTLRNALVTVFLRKLEYFEGILFLTTNRVRTFDEAIVSRIHLAIRYNPLDQSARKEIWKSFLAKAKTKQGHAICGSKDLNRLAGIDLNGREIKNIVSTAQALAEYEETQVNMSHLEIVVAANREFQTDFKGAGQIENRNSYV</sequence>
<dbReference type="InterPro" id="IPR056599">
    <property type="entry name" value="AAA_lid_fung"/>
</dbReference>
<feature type="domain" description="AAA+ ATPase" evidence="2">
    <location>
        <begin position="465"/>
        <end position="591"/>
    </location>
</feature>
<protein>
    <submittedName>
        <fullName evidence="3">P-loop containing nucleoside triphosphate hydrolase protein</fullName>
    </submittedName>
</protein>
<keyword evidence="3" id="KW-0378">Hydrolase</keyword>
<dbReference type="Gene3D" id="3.40.50.300">
    <property type="entry name" value="P-loop containing nucleotide triphosphate hydrolases"/>
    <property type="match status" value="1"/>
</dbReference>
<evidence type="ECO:0000256" key="1">
    <source>
        <dbReference type="SAM" id="MobiDB-lite"/>
    </source>
</evidence>
<evidence type="ECO:0000313" key="4">
    <source>
        <dbReference type="Proteomes" id="UP000800200"/>
    </source>
</evidence>
<gene>
    <name evidence="3" type="ORF">K469DRAFT_611450</name>
</gene>
<reference evidence="3" key="1">
    <citation type="journal article" date="2020" name="Stud. Mycol.">
        <title>101 Dothideomycetes genomes: a test case for predicting lifestyles and emergence of pathogens.</title>
        <authorList>
            <person name="Haridas S."/>
            <person name="Albert R."/>
            <person name="Binder M."/>
            <person name="Bloem J."/>
            <person name="Labutti K."/>
            <person name="Salamov A."/>
            <person name="Andreopoulos B."/>
            <person name="Baker S."/>
            <person name="Barry K."/>
            <person name="Bills G."/>
            <person name="Bluhm B."/>
            <person name="Cannon C."/>
            <person name="Castanera R."/>
            <person name="Culley D."/>
            <person name="Daum C."/>
            <person name="Ezra D."/>
            <person name="Gonzalez J."/>
            <person name="Henrissat B."/>
            <person name="Kuo A."/>
            <person name="Liang C."/>
            <person name="Lipzen A."/>
            <person name="Lutzoni F."/>
            <person name="Magnuson J."/>
            <person name="Mondo S."/>
            <person name="Nolan M."/>
            <person name="Ohm R."/>
            <person name="Pangilinan J."/>
            <person name="Park H.-J."/>
            <person name="Ramirez L."/>
            <person name="Alfaro M."/>
            <person name="Sun H."/>
            <person name="Tritt A."/>
            <person name="Yoshinaga Y."/>
            <person name="Zwiers L.-H."/>
            <person name="Turgeon B."/>
            <person name="Goodwin S."/>
            <person name="Spatafora J."/>
            <person name="Crous P."/>
            <person name="Grigoriev I."/>
        </authorList>
    </citation>
    <scope>NUCLEOTIDE SEQUENCE</scope>
    <source>
        <strain evidence="3">CBS 207.26</strain>
    </source>
</reference>
<keyword evidence="4" id="KW-1185">Reference proteome</keyword>
<name>A0A6A6DAK3_9PEZI</name>
<dbReference type="GO" id="GO:0016887">
    <property type="term" value="F:ATP hydrolysis activity"/>
    <property type="evidence" value="ECO:0007669"/>
    <property type="project" value="InterPro"/>
</dbReference>
<dbReference type="Pfam" id="PF22942">
    <property type="entry name" value="DUF7025"/>
    <property type="match status" value="1"/>
</dbReference>
<evidence type="ECO:0000259" key="2">
    <source>
        <dbReference type="SMART" id="SM00382"/>
    </source>
</evidence>
<evidence type="ECO:0000313" key="3">
    <source>
        <dbReference type="EMBL" id="KAF2175229.1"/>
    </source>
</evidence>
<dbReference type="AlphaFoldDB" id="A0A6A6DAK3"/>
<dbReference type="GO" id="GO:0005524">
    <property type="term" value="F:ATP binding"/>
    <property type="evidence" value="ECO:0007669"/>
    <property type="project" value="InterPro"/>
</dbReference>
<dbReference type="InterPro" id="IPR054289">
    <property type="entry name" value="DUF7025"/>
</dbReference>
<dbReference type="EMBL" id="ML994740">
    <property type="protein sequence ID" value="KAF2175229.1"/>
    <property type="molecule type" value="Genomic_DNA"/>
</dbReference>
<dbReference type="OrthoDB" id="10042665at2759"/>
<dbReference type="InterPro" id="IPR003593">
    <property type="entry name" value="AAA+_ATPase"/>
</dbReference>
<feature type="compositionally biased region" description="Basic and acidic residues" evidence="1">
    <location>
        <begin position="20"/>
        <end position="31"/>
    </location>
</feature>
<dbReference type="Pfam" id="PF23232">
    <property type="entry name" value="AAA_lid_13"/>
    <property type="match status" value="1"/>
</dbReference>
<dbReference type="SUPFAM" id="SSF52540">
    <property type="entry name" value="P-loop containing nucleoside triphosphate hydrolases"/>
    <property type="match status" value="1"/>
</dbReference>